<feature type="compositionally biased region" description="Polar residues" evidence="1">
    <location>
        <begin position="552"/>
        <end position="561"/>
    </location>
</feature>
<feature type="region of interest" description="Disordered" evidence="1">
    <location>
        <begin position="358"/>
        <end position="377"/>
    </location>
</feature>
<feature type="compositionally biased region" description="Low complexity" evidence="1">
    <location>
        <begin position="387"/>
        <end position="400"/>
    </location>
</feature>
<evidence type="ECO:0000313" key="4">
    <source>
        <dbReference type="EMBL" id="CAH8310392.1"/>
    </source>
</evidence>
<evidence type="ECO:0000256" key="1">
    <source>
        <dbReference type="SAM" id="MobiDB-lite"/>
    </source>
</evidence>
<reference evidence="4 5" key="1">
    <citation type="submission" date="2022-03" db="EMBL/GenBank/DDBJ databases">
        <authorList>
            <person name="Macdonald S."/>
            <person name="Ahmed S."/>
            <person name="Newling K."/>
        </authorList>
    </citation>
    <scope>NUCLEOTIDE SEQUENCE [LARGE SCALE GENOMIC DNA]</scope>
</reference>
<evidence type="ECO:0000259" key="3">
    <source>
        <dbReference type="Pfam" id="PF14383"/>
    </source>
</evidence>
<feature type="region of interest" description="Disordered" evidence="1">
    <location>
        <begin position="298"/>
        <end position="351"/>
    </location>
</feature>
<dbReference type="Pfam" id="PF14383">
    <property type="entry name" value="VARLMGL"/>
    <property type="match status" value="1"/>
</dbReference>
<dbReference type="AlphaFoldDB" id="A0ABC8J9L2"/>
<evidence type="ECO:0000259" key="2">
    <source>
        <dbReference type="Pfam" id="PF14309"/>
    </source>
</evidence>
<protein>
    <recommendedName>
        <fullName evidence="6">DUF4378 domain-containing protein</fullName>
    </recommendedName>
</protein>
<feature type="compositionally biased region" description="Basic residues" evidence="1">
    <location>
        <begin position="409"/>
        <end position="422"/>
    </location>
</feature>
<dbReference type="PANTHER" id="PTHR21726:SF74">
    <property type="entry name" value="GPI-ANCHORED ADHESIN-LIKE PROTEIN"/>
    <property type="match status" value="1"/>
</dbReference>
<proteinExistence type="predicted"/>
<evidence type="ECO:0008006" key="6">
    <source>
        <dbReference type="Google" id="ProtNLM"/>
    </source>
</evidence>
<name>A0ABC8J9L2_ERUVS</name>
<dbReference type="PANTHER" id="PTHR21726">
    <property type="entry name" value="PHOSPHATIDYLINOSITOL N-ACETYLGLUCOSAMINYLTRANSFERASE SUBUNIT P DOWN SYNDROME CRITICAL REGION PROTEIN 5 -RELATED"/>
    <property type="match status" value="1"/>
</dbReference>
<dbReference type="EMBL" id="CAKOAT010071821">
    <property type="protein sequence ID" value="CAH8310392.1"/>
    <property type="molecule type" value="Genomic_DNA"/>
</dbReference>
<organism evidence="4 5">
    <name type="scientific">Eruca vesicaria subsp. sativa</name>
    <name type="common">Garden rocket</name>
    <name type="synonym">Eruca sativa</name>
    <dbReference type="NCBI Taxonomy" id="29727"/>
    <lineage>
        <taxon>Eukaryota</taxon>
        <taxon>Viridiplantae</taxon>
        <taxon>Streptophyta</taxon>
        <taxon>Embryophyta</taxon>
        <taxon>Tracheophyta</taxon>
        <taxon>Spermatophyta</taxon>
        <taxon>Magnoliopsida</taxon>
        <taxon>eudicotyledons</taxon>
        <taxon>Gunneridae</taxon>
        <taxon>Pentapetalae</taxon>
        <taxon>rosids</taxon>
        <taxon>malvids</taxon>
        <taxon>Brassicales</taxon>
        <taxon>Brassicaceae</taxon>
        <taxon>Brassiceae</taxon>
        <taxon>Eruca</taxon>
    </lineage>
</organism>
<feature type="region of interest" description="Disordered" evidence="1">
    <location>
        <begin position="386"/>
        <end position="436"/>
    </location>
</feature>
<gene>
    <name evidence="4" type="ORF">ERUC_LOCUS5686</name>
</gene>
<sequence length="817" mass="90451">MDIVERKRPRGAFLNLFDWPGKSRKKLFSSNISQVSEESKQAKENAHNPSITRHSVIEVDQSVKNSAFNQGSNSSCCASSVTSDDGNVVRGPSVVARLMGLECVPPQNVMEPRVNPSLDPYSLRPSHQASTWDANAEHQSDFDDVSLNHFDSRTSKGPHKRMIERFQTETLPPRSAKPISVTHNKLLSPIRNPGFVPSRNPAYVMEAASRMIESSPRMMARTRVVPSSDSSSPVPLRIRDLKEKLEAAQKASTSCTQQVSNDNARSSKYLRGDQSERKSTALVKNSCDGLKGELKPPSFFAQAKGSSNQKHNSLTTSSSGNKRTSSGQKEKGEAKNRAVKSQNGLKGSSLSAGKNVLKQNHQKQNCRDNQQSRKPMNKVVNKVLVDSGSSSKSSGSTMTSAEKSTSLPLHRRKSQPRSKKPRNGVQEAGTYEEKRIKRGEKSIKCNISIDGDSSTSKTDQRRDTDVISFTFSSSIKGLSTRSQETKQDADSAVKYNVIGGNSLNALLEQKLRELTLKIESSSSSLIQEECLTSISDGRASRTVLSPSRHGETTQNSLDNVLTESESVSDCTSFYNNQESQKKKMTQGEEHEVSSFSTLTEADGLALSSNKSFSDGRHYSEYGMKQSSSDQELTWVTSSESHETLDETAASTLDWELEYITEILNSSQLMLQNFTSGATTSELVLPSSLFDEMERSRGAVTSTNIERKVLFECVNQCLAVKFERMLVGSCKGMMMIMLENRDLMAEEVNREVKGLKKMREMMIDELVDHDMSCLEGRWVGYEREMFEEGIDIEGEIVSSLVDDLVIDLLSVGFLKRSL</sequence>
<keyword evidence="5" id="KW-1185">Reference proteome</keyword>
<feature type="domain" description="DUF3741" evidence="3">
    <location>
        <begin position="79"/>
        <end position="109"/>
    </location>
</feature>
<dbReference type="Proteomes" id="UP001642260">
    <property type="component" value="Unassembled WGS sequence"/>
</dbReference>
<feature type="compositionally biased region" description="Basic and acidic residues" evidence="1">
    <location>
        <begin position="270"/>
        <end position="279"/>
    </location>
</feature>
<evidence type="ECO:0000313" key="5">
    <source>
        <dbReference type="Proteomes" id="UP001642260"/>
    </source>
</evidence>
<feature type="compositionally biased region" description="Polar residues" evidence="1">
    <location>
        <begin position="250"/>
        <end position="266"/>
    </location>
</feature>
<dbReference type="Pfam" id="PF14309">
    <property type="entry name" value="DUF4378"/>
    <property type="match status" value="1"/>
</dbReference>
<feature type="region of interest" description="Disordered" evidence="1">
    <location>
        <begin position="248"/>
        <end position="281"/>
    </location>
</feature>
<feature type="domain" description="DUF4378" evidence="2">
    <location>
        <begin position="655"/>
        <end position="802"/>
    </location>
</feature>
<comment type="caution">
    <text evidence="4">The sequence shown here is derived from an EMBL/GenBank/DDBJ whole genome shotgun (WGS) entry which is preliminary data.</text>
</comment>
<feature type="compositionally biased region" description="Polar residues" evidence="1">
    <location>
        <begin position="304"/>
        <end position="327"/>
    </location>
</feature>
<dbReference type="InterPro" id="IPR025486">
    <property type="entry name" value="DUF4378"/>
</dbReference>
<accession>A0ABC8J9L2</accession>
<feature type="region of interest" description="Disordered" evidence="1">
    <location>
        <begin position="540"/>
        <end position="561"/>
    </location>
</feature>
<dbReference type="InterPro" id="IPR032795">
    <property type="entry name" value="DUF3741-assoc"/>
</dbReference>
<feature type="compositionally biased region" description="Polar residues" evidence="1">
    <location>
        <begin position="339"/>
        <end position="351"/>
    </location>
</feature>
<feature type="compositionally biased region" description="Polar residues" evidence="1">
    <location>
        <begin position="358"/>
        <end position="374"/>
    </location>
</feature>